<dbReference type="EMBL" id="JBHUNA010000003">
    <property type="protein sequence ID" value="MFD2759695.1"/>
    <property type="molecule type" value="Genomic_DNA"/>
</dbReference>
<protein>
    <submittedName>
        <fullName evidence="2">Divergent PAP2 family protein</fullName>
    </submittedName>
</protein>
<dbReference type="RefSeq" id="WP_382390422.1">
    <property type="nucleotide sequence ID" value="NZ_JBHUNA010000003.1"/>
</dbReference>
<keyword evidence="1" id="KW-0812">Transmembrane</keyword>
<keyword evidence="1" id="KW-0472">Membrane</keyword>
<keyword evidence="3" id="KW-1185">Reference proteome</keyword>
<sequence>MLNRAITTALIGIGAAQFLKIPLHYKETGSWEWEKLFGSGDMPSSHSSAVTSLTTYIALRKGISSTDFGISSIFSLIVMYDAMGIRWQAGQTAIAVNDMYEQLEKLADHHPDIAYKKREKELKEMLGHMPNEVGGGALLGIGIGILSYFAQK</sequence>
<comment type="caution">
    <text evidence="2">The sequence shown here is derived from an EMBL/GenBank/DDBJ whole genome shotgun (WGS) entry which is preliminary data.</text>
</comment>
<dbReference type="Proteomes" id="UP001597502">
    <property type="component" value="Unassembled WGS sequence"/>
</dbReference>
<dbReference type="InterPro" id="IPR003832">
    <property type="entry name" value="DUF212"/>
</dbReference>
<dbReference type="Pfam" id="PF02681">
    <property type="entry name" value="DUF212"/>
    <property type="match status" value="1"/>
</dbReference>
<organism evidence="2 3">
    <name type="scientific">Lentibacillus juripiscarius</name>
    <dbReference type="NCBI Taxonomy" id="257446"/>
    <lineage>
        <taxon>Bacteria</taxon>
        <taxon>Bacillati</taxon>
        <taxon>Bacillota</taxon>
        <taxon>Bacilli</taxon>
        <taxon>Bacillales</taxon>
        <taxon>Bacillaceae</taxon>
        <taxon>Lentibacillus</taxon>
    </lineage>
</organism>
<reference evidence="3" key="1">
    <citation type="journal article" date="2019" name="Int. J. Syst. Evol. Microbiol.">
        <title>The Global Catalogue of Microorganisms (GCM) 10K type strain sequencing project: providing services to taxonomists for standard genome sequencing and annotation.</title>
        <authorList>
            <consortium name="The Broad Institute Genomics Platform"/>
            <consortium name="The Broad Institute Genome Sequencing Center for Infectious Disease"/>
            <person name="Wu L."/>
            <person name="Ma J."/>
        </authorList>
    </citation>
    <scope>NUCLEOTIDE SEQUENCE [LARGE SCALE GENOMIC DNA]</scope>
    <source>
        <strain evidence="3">TISTR 1535</strain>
    </source>
</reference>
<evidence type="ECO:0000313" key="2">
    <source>
        <dbReference type="EMBL" id="MFD2759695.1"/>
    </source>
</evidence>
<feature type="transmembrane region" description="Helical" evidence="1">
    <location>
        <begin position="133"/>
        <end position="150"/>
    </location>
</feature>
<evidence type="ECO:0000256" key="1">
    <source>
        <dbReference type="SAM" id="Phobius"/>
    </source>
</evidence>
<dbReference type="PANTHER" id="PTHR31446">
    <property type="entry name" value="ACID PHOSPHATASE/VANADIUM-DEPENDENT HALOPEROXIDASE-RELATED PROTEIN"/>
    <property type="match status" value="1"/>
</dbReference>
<evidence type="ECO:0000313" key="3">
    <source>
        <dbReference type="Proteomes" id="UP001597502"/>
    </source>
</evidence>
<dbReference type="PANTHER" id="PTHR31446:SF29">
    <property type="entry name" value="ACID PHOSPHATASE_VANADIUM-DEPENDENT HALOPEROXIDASE-RELATED PROTEIN"/>
    <property type="match status" value="1"/>
</dbReference>
<name>A0ABW5V2M5_9BACI</name>
<keyword evidence="1" id="KW-1133">Transmembrane helix</keyword>
<gene>
    <name evidence="2" type="ORF">ACFSUO_01670</name>
</gene>
<proteinExistence type="predicted"/>
<accession>A0ABW5V2M5</accession>